<keyword evidence="4 7" id="KW-0472">Membrane</keyword>
<protein>
    <recommendedName>
        <fullName evidence="10">Formate/nitrite transporter</fullName>
    </recommendedName>
</protein>
<feature type="compositionally biased region" description="Low complexity" evidence="6">
    <location>
        <begin position="106"/>
        <end position="129"/>
    </location>
</feature>
<evidence type="ECO:0000256" key="2">
    <source>
        <dbReference type="ARBA" id="ARBA00022692"/>
    </source>
</evidence>
<feature type="transmembrane region" description="Helical" evidence="7">
    <location>
        <begin position="482"/>
        <end position="503"/>
    </location>
</feature>
<dbReference type="Gene3D" id="1.20.1080.10">
    <property type="entry name" value="Glycerol uptake facilitator protein"/>
    <property type="match status" value="1"/>
</dbReference>
<keyword evidence="9" id="KW-1185">Reference proteome</keyword>
<evidence type="ECO:0000256" key="5">
    <source>
        <dbReference type="ARBA" id="ARBA00049660"/>
    </source>
</evidence>
<dbReference type="AlphaFoldDB" id="A0AA88GBK4"/>
<feature type="transmembrane region" description="Helical" evidence="7">
    <location>
        <begin position="510"/>
        <end position="529"/>
    </location>
</feature>
<accession>A0AA88GBK4</accession>
<feature type="region of interest" description="Disordered" evidence="6">
    <location>
        <begin position="86"/>
        <end position="129"/>
    </location>
</feature>
<feature type="region of interest" description="Disordered" evidence="6">
    <location>
        <begin position="1"/>
        <end position="52"/>
    </location>
</feature>
<evidence type="ECO:0000256" key="4">
    <source>
        <dbReference type="ARBA" id="ARBA00023136"/>
    </source>
</evidence>
<dbReference type="InterPro" id="IPR000292">
    <property type="entry name" value="For/NO2_transpt"/>
</dbReference>
<comment type="caution">
    <text evidence="8">The sequence shown here is derived from an EMBL/GenBank/DDBJ whole genome shotgun (WGS) entry which is preliminary data.</text>
</comment>
<evidence type="ECO:0000313" key="9">
    <source>
        <dbReference type="Proteomes" id="UP000816034"/>
    </source>
</evidence>
<reference evidence="8 9" key="1">
    <citation type="journal article" date="2018" name="BMC Genomics">
        <title>The genome of Naegleria lovaniensis, the basis for a comparative approach to unravel pathogenicity factors of the human pathogenic amoeba N. fowleri.</title>
        <authorList>
            <person name="Liechti N."/>
            <person name="Schurch N."/>
            <person name="Bruggmann R."/>
            <person name="Wittwer M."/>
        </authorList>
    </citation>
    <scope>NUCLEOTIDE SEQUENCE [LARGE SCALE GENOMIC DNA]</scope>
    <source>
        <strain evidence="8 9">ATCC 30569</strain>
    </source>
</reference>
<feature type="compositionally biased region" description="Basic and acidic residues" evidence="6">
    <location>
        <begin position="244"/>
        <end position="257"/>
    </location>
</feature>
<feature type="region of interest" description="Disordered" evidence="6">
    <location>
        <begin position="153"/>
        <end position="189"/>
    </location>
</feature>
<dbReference type="GO" id="GO:0015513">
    <property type="term" value="F:high-affinity secondary active nitrite transmembrane transporter activity"/>
    <property type="evidence" value="ECO:0007669"/>
    <property type="project" value="TreeGrafter"/>
</dbReference>
<dbReference type="RefSeq" id="XP_044543859.1">
    <property type="nucleotide sequence ID" value="XM_044685972.1"/>
</dbReference>
<dbReference type="PANTHER" id="PTHR30520:SF6">
    <property type="entry name" value="FORMATE_NITRATE FAMILY TRANSPORTER (EUROFUNG)"/>
    <property type="match status" value="1"/>
</dbReference>
<feature type="region of interest" description="Disordered" evidence="6">
    <location>
        <begin position="234"/>
        <end position="257"/>
    </location>
</feature>
<organism evidence="8 9">
    <name type="scientific">Naegleria lovaniensis</name>
    <name type="common">Amoeba</name>
    <dbReference type="NCBI Taxonomy" id="51637"/>
    <lineage>
        <taxon>Eukaryota</taxon>
        <taxon>Discoba</taxon>
        <taxon>Heterolobosea</taxon>
        <taxon>Tetramitia</taxon>
        <taxon>Eutetramitia</taxon>
        <taxon>Vahlkampfiidae</taxon>
        <taxon>Naegleria</taxon>
    </lineage>
</organism>
<evidence type="ECO:0000256" key="3">
    <source>
        <dbReference type="ARBA" id="ARBA00022989"/>
    </source>
</evidence>
<feature type="transmembrane region" description="Helical" evidence="7">
    <location>
        <begin position="310"/>
        <end position="334"/>
    </location>
</feature>
<keyword evidence="3 7" id="KW-1133">Transmembrane helix</keyword>
<evidence type="ECO:0000256" key="6">
    <source>
        <dbReference type="SAM" id="MobiDB-lite"/>
    </source>
</evidence>
<keyword evidence="2 7" id="KW-0812">Transmembrane</keyword>
<dbReference type="EMBL" id="PYSW02000043">
    <property type="protein sequence ID" value="KAG2374685.1"/>
    <property type="molecule type" value="Genomic_DNA"/>
</dbReference>
<dbReference type="InterPro" id="IPR023271">
    <property type="entry name" value="Aquaporin-like"/>
</dbReference>
<evidence type="ECO:0008006" key="10">
    <source>
        <dbReference type="Google" id="ProtNLM"/>
    </source>
</evidence>
<evidence type="ECO:0000256" key="1">
    <source>
        <dbReference type="ARBA" id="ARBA00004141"/>
    </source>
</evidence>
<name>A0AA88GBK4_NAELO</name>
<dbReference type="Pfam" id="PF01226">
    <property type="entry name" value="Form_Nir_trans"/>
    <property type="match status" value="2"/>
</dbReference>
<feature type="compositionally biased region" description="Low complexity" evidence="6">
    <location>
        <begin position="174"/>
        <end position="189"/>
    </location>
</feature>
<feature type="transmembrane region" description="Helical" evidence="7">
    <location>
        <begin position="577"/>
        <end position="604"/>
    </location>
</feature>
<dbReference type="Proteomes" id="UP000816034">
    <property type="component" value="Unassembled WGS sequence"/>
</dbReference>
<comment type="subcellular location">
    <subcellularLocation>
        <location evidence="1">Membrane</location>
        <topology evidence="1">Multi-pass membrane protein</topology>
    </subcellularLocation>
</comment>
<feature type="compositionally biased region" description="Low complexity" evidence="6">
    <location>
        <begin position="12"/>
        <end position="41"/>
    </location>
</feature>
<sequence length="605" mass="68772">MLSATPFASRENSTNNLTPPSSVSSTSGQQPSLQHQQQHQPPSHHHHSQHADIRRVLSQGNVDDVIQDEFAADTLVEFDEYPLNHHHRYHHPRQPQDHDPSHIRSRPNNNNNEPLSTLPSSSSFNSLSSALDGHHQHVHYSLDENNVLQSTNRNHQHHHWRGQQQHLTNRKAQPPTMTTTTFPSSLSSISDHNAATRTTLVESNPHEDHHHYEDDHHHHDDTHNMVLLIPKESTCSEQQQQDTSPHDHDIHQQEHNQEHHSNILIDKYLSFEQHLLRRSDKKRDNQYRTQLELITAIDEHCDSVLHTYSWFRLFILSLMGGVYVAIGTLTSGLISSDLSSKALQKLLIGIAFVGAFTMIIFSRSILFTEVNISVSVHLFKSDLIGIIRRSIYWLYKAIFTCCKNHMHVKIRRISHKSIKLMTVLYSLRLWGIAIIGNVLGTVLMSAILNGSFVWYDNISMIQFLASTTYKKVHTFSVRGVNGWFSCLLSGMIANFMIGVATLLCSSSTTIVGKIIALSFPIIAFAALGVQHAPANLGYFSHIFIWKELFGMETISNMTTITPEIYYISEEIQWWDSLIWNVIPAGIGNAIGGVFLAFIFVYTFIK</sequence>
<dbReference type="PANTHER" id="PTHR30520">
    <property type="entry name" value="FORMATE TRANSPORTER-RELATED"/>
    <property type="match status" value="1"/>
</dbReference>
<dbReference type="GeneID" id="68102883"/>
<evidence type="ECO:0000313" key="8">
    <source>
        <dbReference type="EMBL" id="KAG2374685.1"/>
    </source>
</evidence>
<comment type="similarity">
    <text evidence="5">Belongs to the FNT transporter (TC 1.A.16) family.</text>
</comment>
<gene>
    <name evidence="8" type="ORF">C9374_010429</name>
</gene>
<proteinExistence type="inferred from homology"/>
<feature type="transmembrane region" description="Helical" evidence="7">
    <location>
        <begin position="346"/>
        <end position="366"/>
    </location>
</feature>
<dbReference type="GO" id="GO:0015707">
    <property type="term" value="P:nitrite transport"/>
    <property type="evidence" value="ECO:0007669"/>
    <property type="project" value="TreeGrafter"/>
</dbReference>
<evidence type="ECO:0000256" key="7">
    <source>
        <dbReference type="SAM" id="Phobius"/>
    </source>
</evidence>
<feature type="transmembrane region" description="Helical" evidence="7">
    <location>
        <begin position="427"/>
        <end position="448"/>
    </location>
</feature>
<dbReference type="GO" id="GO:0005886">
    <property type="term" value="C:plasma membrane"/>
    <property type="evidence" value="ECO:0007669"/>
    <property type="project" value="TreeGrafter"/>
</dbReference>
<feature type="compositionally biased region" description="Polar residues" evidence="6">
    <location>
        <begin position="234"/>
        <end position="243"/>
    </location>
</feature>